<dbReference type="EMBL" id="PSKQ01000017">
    <property type="protein sequence ID" value="MBE8720565.1"/>
    <property type="molecule type" value="Genomic_DNA"/>
</dbReference>
<proteinExistence type="predicted"/>
<evidence type="ECO:0000313" key="1">
    <source>
        <dbReference type="EMBL" id="MBE8720565.1"/>
    </source>
</evidence>
<organism evidence="1 2">
    <name type="scientific">Sphingobacterium pedocola</name>
    <dbReference type="NCBI Taxonomy" id="2082722"/>
    <lineage>
        <taxon>Bacteria</taxon>
        <taxon>Pseudomonadati</taxon>
        <taxon>Bacteroidota</taxon>
        <taxon>Sphingobacteriia</taxon>
        <taxon>Sphingobacteriales</taxon>
        <taxon>Sphingobacteriaceae</taxon>
        <taxon>Sphingobacterium</taxon>
    </lineage>
</organism>
<dbReference type="InterPro" id="IPR036116">
    <property type="entry name" value="FN3_sf"/>
</dbReference>
<comment type="caution">
    <text evidence="1">The sequence shown here is derived from an EMBL/GenBank/DDBJ whole genome shotgun (WGS) entry which is preliminary data.</text>
</comment>
<evidence type="ECO:0008006" key="3">
    <source>
        <dbReference type="Google" id="ProtNLM"/>
    </source>
</evidence>
<sequence length="216" mass="24929">MLYNIIIYLKFRNMVKPIYKSNDATELLRNAESILLKMTTNSDLFSEPVPSLTTLEGQLNAYRDAYAEARFRDKRAVILKGQKGKDLQETIYRLSHYVDAVAKGDEAVIVAAGFSFTRPTTNRIGRTPQAENLRIENVQVGTGILRVRVKPWKHARLYQFEYRKRGTEEPWTSILHSNSMLEIRDLEMMYTYEFRVSYLGTDTTTNFSDIVNALVV</sequence>
<name>A0ABR9T5K9_9SPHI</name>
<keyword evidence="2" id="KW-1185">Reference proteome</keyword>
<dbReference type="SUPFAM" id="SSF49265">
    <property type="entry name" value="Fibronectin type III"/>
    <property type="match status" value="1"/>
</dbReference>
<reference evidence="1 2" key="1">
    <citation type="submission" date="2018-02" db="EMBL/GenBank/DDBJ databases">
        <title>Sphingobacterium KA21.</title>
        <authorList>
            <person name="Vasarhelyi B.M."/>
            <person name="Deshmukh S."/>
            <person name="Balint B."/>
            <person name="Kukolya J."/>
        </authorList>
    </citation>
    <scope>NUCLEOTIDE SEQUENCE [LARGE SCALE GENOMIC DNA]</scope>
    <source>
        <strain evidence="1 2">Ka21</strain>
    </source>
</reference>
<accession>A0ABR9T5K9</accession>
<evidence type="ECO:0000313" key="2">
    <source>
        <dbReference type="Proteomes" id="UP000618319"/>
    </source>
</evidence>
<gene>
    <name evidence="1" type="ORF">C4F40_07500</name>
</gene>
<dbReference type="Proteomes" id="UP000618319">
    <property type="component" value="Unassembled WGS sequence"/>
</dbReference>
<protein>
    <recommendedName>
        <fullName evidence="3">Fibronectin type-III domain-containing protein</fullName>
    </recommendedName>
</protein>